<accession>A0ABY7FXR0</accession>
<keyword evidence="2" id="KW-0964">Secreted</keyword>
<keyword evidence="3 4" id="KW-0732">Signal</keyword>
<dbReference type="SUPFAM" id="SSF49842">
    <property type="entry name" value="TNF-like"/>
    <property type="match status" value="1"/>
</dbReference>
<comment type="subcellular location">
    <subcellularLocation>
        <location evidence="1">Secreted</location>
    </subcellularLocation>
</comment>
<reference evidence="6" key="1">
    <citation type="submission" date="2022-11" db="EMBL/GenBank/DDBJ databases">
        <title>Centuries of genome instability and evolution in soft-shell clam transmissible cancer (bioRxiv).</title>
        <authorList>
            <person name="Hart S.F.M."/>
            <person name="Yonemitsu M.A."/>
            <person name="Giersch R.M."/>
            <person name="Beal B.F."/>
            <person name="Arriagada G."/>
            <person name="Davis B.W."/>
            <person name="Ostrander E.A."/>
            <person name="Goff S.P."/>
            <person name="Metzger M.J."/>
        </authorList>
    </citation>
    <scope>NUCLEOTIDE SEQUENCE</scope>
    <source>
        <strain evidence="6">MELC-2E11</strain>
        <tissue evidence="6">Siphon/mantle</tissue>
    </source>
</reference>
<evidence type="ECO:0000256" key="1">
    <source>
        <dbReference type="ARBA" id="ARBA00004613"/>
    </source>
</evidence>
<evidence type="ECO:0000256" key="4">
    <source>
        <dbReference type="SAM" id="SignalP"/>
    </source>
</evidence>
<feature type="signal peptide" evidence="4">
    <location>
        <begin position="1"/>
        <end position="17"/>
    </location>
</feature>
<evidence type="ECO:0000313" key="7">
    <source>
        <dbReference type="Proteomes" id="UP001164746"/>
    </source>
</evidence>
<name>A0ABY7FXR0_MYAAR</name>
<dbReference type="PRINTS" id="PR00007">
    <property type="entry name" value="COMPLEMNTC1Q"/>
</dbReference>
<feature type="domain" description="C1q" evidence="5">
    <location>
        <begin position="68"/>
        <end position="205"/>
    </location>
</feature>
<dbReference type="Proteomes" id="UP001164746">
    <property type="component" value="Chromosome 14"/>
</dbReference>
<gene>
    <name evidence="6" type="ORF">MAR_011648</name>
</gene>
<protein>
    <submittedName>
        <fullName evidence="6">COAA1-like protein</fullName>
    </submittedName>
</protein>
<evidence type="ECO:0000259" key="5">
    <source>
        <dbReference type="PROSITE" id="PS50871"/>
    </source>
</evidence>
<dbReference type="InterPro" id="IPR001073">
    <property type="entry name" value="C1q_dom"/>
</dbReference>
<dbReference type="InterPro" id="IPR008983">
    <property type="entry name" value="Tumour_necrosis_fac-like_dom"/>
</dbReference>
<dbReference type="PANTHER" id="PTHR22923:SF116">
    <property type="entry name" value="C1Q DOMAIN-CONTAINING PROTEIN"/>
    <property type="match status" value="1"/>
</dbReference>
<dbReference type="Pfam" id="PF00386">
    <property type="entry name" value="C1q"/>
    <property type="match status" value="1"/>
</dbReference>
<feature type="chain" id="PRO_5046722642" evidence="4">
    <location>
        <begin position="18"/>
        <end position="205"/>
    </location>
</feature>
<dbReference type="InterPro" id="IPR050822">
    <property type="entry name" value="Cerebellin_Synaptic_Org"/>
</dbReference>
<dbReference type="Gene3D" id="2.60.120.40">
    <property type="match status" value="1"/>
</dbReference>
<evidence type="ECO:0000313" key="6">
    <source>
        <dbReference type="EMBL" id="WAR25944.1"/>
    </source>
</evidence>
<sequence length="205" mass="22473">MKLSVFLLTLMAGHGLCFLLDDDSLQNLISLISTEKKMRAQVEGEILVLQQNVQKLKNEHMDSLCNCPSTGVVAFSATITKDVTNFGSHQPLVFDKVITNVGGAYDSRHGTFRAPVDGIYQFSFSALQGTPTMWLGLELVRDGVVIGRVKTGDNGYYNQGTNVINARLKATNDVWVRHMTDSDNKHVVADGGYFTSFSGHLIASE</sequence>
<dbReference type="PANTHER" id="PTHR22923">
    <property type="entry name" value="CEREBELLIN-RELATED"/>
    <property type="match status" value="1"/>
</dbReference>
<dbReference type="PROSITE" id="PS50871">
    <property type="entry name" value="C1Q"/>
    <property type="match status" value="1"/>
</dbReference>
<evidence type="ECO:0000256" key="2">
    <source>
        <dbReference type="ARBA" id="ARBA00022525"/>
    </source>
</evidence>
<dbReference type="EMBL" id="CP111025">
    <property type="protein sequence ID" value="WAR25944.1"/>
    <property type="molecule type" value="Genomic_DNA"/>
</dbReference>
<keyword evidence="7" id="KW-1185">Reference proteome</keyword>
<organism evidence="6 7">
    <name type="scientific">Mya arenaria</name>
    <name type="common">Soft-shell clam</name>
    <dbReference type="NCBI Taxonomy" id="6604"/>
    <lineage>
        <taxon>Eukaryota</taxon>
        <taxon>Metazoa</taxon>
        <taxon>Spiralia</taxon>
        <taxon>Lophotrochozoa</taxon>
        <taxon>Mollusca</taxon>
        <taxon>Bivalvia</taxon>
        <taxon>Autobranchia</taxon>
        <taxon>Heteroconchia</taxon>
        <taxon>Euheterodonta</taxon>
        <taxon>Imparidentia</taxon>
        <taxon>Neoheterodontei</taxon>
        <taxon>Myida</taxon>
        <taxon>Myoidea</taxon>
        <taxon>Myidae</taxon>
        <taxon>Mya</taxon>
    </lineage>
</organism>
<proteinExistence type="predicted"/>
<evidence type="ECO:0000256" key="3">
    <source>
        <dbReference type="ARBA" id="ARBA00022729"/>
    </source>
</evidence>
<dbReference type="SMART" id="SM00110">
    <property type="entry name" value="C1Q"/>
    <property type="match status" value="1"/>
</dbReference>